<keyword evidence="2" id="KW-0812">Transmembrane</keyword>
<evidence type="ECO:0000256" key="1">
    <source>
        <dbReference type="SAM" id="MobiDB-lite"/>
    </source>
</evidence>
<proteinExistence type="predicted"/>
<feature type="compositionally biased region" description="Acidic residues" evidence="1">
    <location>
        <begin position="25"/>
        <end position="39"/>
    </location>
</feature>
<keyword evidence="4" id="KW-1185">Reference proteome</keyword>
<evidence type="ECO:0000313" key="3">
    <source>
        <dbReference type="EMBL" id="MSS84358.1"/>
    </source>
</evidence>
<feature type="transmembrane region" description="Helical" evidence="2">
    <location>
        <begin position="66"/>
        <end position="86"/>
    </location>
</feature>
<dbReference type="EMBL" id="VULO01000006">
    <property type="protein sequence ID" value="MSS84358.1"/>
    <property type="molecule type" value="Genomic_DNA"/>
</dbReference>
<sequence>MIAQLSEDMTSLVPGTVRNIQVLAEDQDPGDEPEDEEATTPESDKNSPSQKESSAQGGLAVTGTGAILWVGLAAGMLMLGLVLLWIRRRRLI</sequence>
<organism evidence="3 4">
    <name type="scientific">Scrofimicrobium canadense</name>
    <dbReference type="NCBI Taxonomy" id="2652290"/>
    <lineage>
        <taxon>Bacteria</taxon>
        <taxon>Bacillati</taxon>
        <taxon>Actinomycetota</taxon>
        <taxon>Actinomycetes</taxon>
        <taxon>Actinomycetales</taxon>
        <taxon>Actinomycetaceae</taxon>
        <taxon>Scrofimicrobium</taxon>
    </lineage>
</organism>
<protein>
    <submittedName>
        <fullName evidence="3">Uncharacterized protein</fullName>
    </submittedName>
</protein>
<name>A0A6N7W892_9ACTO</name>
<feature type="region of interest" description="Disordered" evidence="1">
    <location>
        <begin position="17"/>
        <end position="58"/>
    </location>
</feature>
<accession>A0A6N7W892</accession>
<reference evidence="3 4" key="1">
    <citation type="submission" date="2019-08" db="EMBL/GenBank/DDBJ databases">
        <title>In-depth cultivation of the pig gut microbiome towards novel bacterial diversity and tailored functional studies.</title>
        <authorList>
            <person name="Wylensek D."/>
            <person name="Hitch T.C.A."/>
            <person name="Clavel T."/>
        </authorList>
    </citation>
    <scope>NUCLEOTIDE SEQUENCE [LARGE SCALE GENOMIC DNA]</scope>
    <source>
        <strain evidence="3 4">WB03_NA08</strain>
    </source>
</reference>
<dbReference type="RefSeq" id="WP_154544636.1">
    <property type="nucleotide sequence ID" value="NZ_VULO01000006.1"/>
</dbReference>
<feature type="compositionally biased region" description="Polar residues" evidence="1">
    <location>
        <begin position="46"/>
        <end position="56"/>
    </location>
</feature>
<evidence type="ECO:0000256" key="2">
    <source>
        <dbReference type="SAM" id="Phobius"/>
    </source>
</evidence>
<dbReference type="AlphaFoldDB" id="A0A6N7W892"/>
<gene>
    <name evidence="3" type="ORF">FYJ24_06185</name>
</gene>
<evidence type="ECO:0000313" key="4">
    <source>
        <dbReference type="Proteomes" id="UP000470875"/>
    </source>
</evidence>
<comment type="caution">
    <text evidence="3">The sequence shown here is derived from an EMBL/GenBank/DDBJ whole genome shotgun (WGS) entry which is preliminary data.</text>
</comment>
<dbReference type="Proteomes" id="UP000470875">
    <property type="component" value="Unassembled WGS sequence"/>
</dbReference>
<keyword evidence="2" id="KW-0472">Membrane</keyword>
<keyword evidence="2" id="KW-1133">Transmembrane helix</keyword>